<evidence type="ECO:0000313" key="3">
    <source>
        <dbReference type="Proteomes" id="UP000037923"/>
    </source>
</evidence>
<dbReference type="AlphaFoldDB" id="A0A0M9FUI3"/>
<dbReference type="VEuPathDB" id="TriTrypDB:LpyrH10_21_1570"/>
<feature type="region of interest" description="Disordered" evidence="1">
    <location>
        <begin position="42"/>
        <end position="84"/>
    </location>
</feature>
<comment type="caution">
    <text evidence="2">The sequence shown here is derived from an EMBL/GenBank/DDBJ whole genome shotgun (WGS) entry which is preliminary data.</text>
</comment>
<evidence type="ECO:0008006" key="4">
    <source>
        <dbReference type="Google" id="ProtNLM"/>
    </source>
</evidence>
<feature type="compositionally biased region" description="Low complexity" evidence="1">
    <location>
        <begin position="304"/>
        <end position="329"/>
    </location>
</feature>
<evidence type="ECO:0000256" key="1">
    <source>
        <dbReference type="SAM" id="MobiDB-lite"/>
    </source>
</evidence>
<dbReference type="RefSeq" id="XP_015654733.1">
    <property type="nucleotide sequence ID" value="XM_015806862.1"/>
</dbReference>
<dbReference type="GeneID" id="26908306"/>
<feature type="region of interest" description="Disordered" evidence="1">
    <location>
        <begin position="300"/>
        <end position="339"/>
    </location>
</feature>
<gene>
    <name evidence="2" type="ORF">ABB37_08021</name>
</gene>
<dbReference type="InterPro" id="IPR000048">
    <property type="entry name" value="IQ_motif_EF-hand-BS"/>
</dbReference>
<dbReference type="RefSeq" id="XP_015654732.1">
    <property type="nucleotide sequence ID" value="XM_015806861.1"/>
</dbReference>
<sequence length="747" mass="82853">MAESDRPRQEINVSFAALSGNSVGASVAQPYGNTSRMDWSTSIGYMDGRSGRSGGGGSRSRSQASVRADSFRRSEGRRMSQDTRRYMQAAAASTQTTVQQLLARLQSYQTFQPFLSHQVPYTSAGDEGQSRAASVAMSARQRSTDRAFSASQLWQVMNGLLDTSVAHLLQHNAEGHFIATLQSTLGLELSSPVPKGRTVIESRVPGATAMGSDTSTSAAALSTSQRQLSAASSLVTRPTTAAWPGDSNLLVDRWAAEHPAATAADIATQRDTWSAFEEQRRRDNRAFYLRAMQRQLDALQAEESGASSTSVSSAGAHSSDGRSRSSGCGLPFARDQSSFPHTARPFEAARGGATELEARFAISEEELAKEADRQRALWISFQEEPPATAAANGRVASQAPPDAPRIVADYLESADLHSWLQSSWPHRTHRHESAALQIQCAYRAYHARCAVRLMRYTRRQVFVVGLAAEKEARRVWDMALQVQADASKAVNGSCDGTMRALQFFLDKINAVVAKRRARKLVRQEQDAKICEYAAASIQRVYRGHRARVRVEELRHPEIVAARQRAVAEKSATVIQTSWRRHREELRWHRQLRAACTLQRAHRCHAARRLLAERRQLYAVAEVSSLRCFAVRRIELWYARHLAQRNAFAAAHPFETLILQRVGRGYLDRRRLGVELRIAALRGVAALVERRRRMVLDARAAVGVKTALAEDRQTQQHAVLCEDAAITIQRAWRSRAAVAPSPDQREEL</sequence>
<dbReference type="Gene3D" id="1.20.5.190">
    <property type="match status" value="1"/>
</dbReference>
<accession>A0A0M9FUI3</accession>
<organism evidence="2 3">
    <name type="scientific">Leptomonas pyrrhocoris</name>
    <name type="common">Firebug parasite</name>
    <dbReference type="NCBI Taxonomy" id="157538"/>
    <lineage>
        <taxon>Eukaryota</taxon>
        <taxon>Discoba</taxon>
        <taxon>Euglenozoa</taxon>
        <taxon>Kinetoplastea</taxon>
        <taxon>Metakinetoplastina</taxon>
        <taxon>Trypanosomatida</taxon>
        <taxon>Trypanosomatidae</taxon>
        <taxon>Leishmaniinae</taxon>
        <taxon>Leptomonas</taxon>
    </lineage>
</organism>
<reference evidence="2 3" key="1">
    <citation type="submission" date="2015-07" db="EMBL/GenBank/DDBJ databases">
        <title>High-quality genome of monoxenous trypanosomatid Leptomonas pyrrhocoris.</title>
        <authorList>
            <person name="Flegontov P."/>
            <person name="Butenko A."/>
            <person name="Firsov S."/>
            <person name="Vlcek C."/>
            <person name="Logacheva M.D."/>
            <person name="Field M."/>
            <person name="Filatov D."/>
            <person name="Flegontova O."/>
            <person name="Gerasimov E."/>
            <person name="Jackson A.P."/>
            <person name="Kelly S."/>
            <person name="Opperdoes F."/>
            <person name="O'Reilly A."/>
            <person name="Votypka J."/>
            <person name="Yurchenko V."/>
            <person name="Lukes J."/>
        </authorList>
    </citation>
    <scope>NUCLEOTIDE SEQUENCE [LARGE SCALE GENOMIC DNA]</scope>
    <source>
        <strain evidence="2">H10</strain>
    </source>
</reference>
<dbReference type="EMBL" id="LGTL01000021">
    <property type="protein sequence ID" value="KPA76294.1"/>
    <property type="molecule type" value="Genomic_DNA"/>
</dbReference>
<proteinExistence type="predicted"/>
<dbReference type="Pfam" id="PF00612">
    <property type="entry name" value="IQ"/>
    <property type="match status" value="3"/>
</dbReference>
<dbReference type="PROSITE" id="PS50096">
    <property type="entry name" value="IQ"/>
    <property type="match status" value="2"/>
</dbReference>
<name>A0A0M9FUI3_LEPPY</name>
<dbReference type="EMBL" id="LGTL01000021">
    <property type="protein sequence ID" value="KPA76293.1"/>
    <property type="molecule type" value="Genomic_DNA"/>
</dbReference>
<protein>
    <recommendedName>
        <fullName evidence="4">IQ calmodulin-binding protein</fullName>
    </recommendedName>
</protein>
<dbReference type="OrthoDB" id="2148418at2759"/>
<dbReference type="OMA" id="AEGHFIM"/>
<dbReference type="SMART" id="SM00015">
    <property type="entry name" value="IQ"/>
    <property type="match status" value="5"/>
</dbReference>
<evidence type="ECO:0000313" key="2">
    <source>
        <dbReference type="EMBL" id="KPA76293.1"/>
    </source>
</evidence>
<dbReference type="Proteomes" id="UP000037923">
    <property type="component" value="Unassembled WGS sequence"/>
</dbReference>
<feature type="compositionally biased region" description="Basic and acidic residues" evidence="1">
    <location>
        <begin position="69"/>
        <end position="84"/>
    </location>
</feature>
<keyword evidence="3" id="KW-1185">Reference proteome</keyword>